<comment type="cofactor">
    <cofactor evidence="10">
        <name>Mg(2+)</name>
        <dbReference type="ChEBI" id="CHEBI:18420"/>
    </cofactor>
</comment>
<dbReference type="EMBL" id="QICM01000040">
    <property type="protein sequence ID" value="PXV62028.1"/>
    <property type="molecule type" value="Genomic_DNA"/>
</dbReference>
<evidence type="ECO:0000256" key="4">
    <source>
        <dbReference type="ARBA" id="ARBA00010763"/>
    </source>
</evidence>
<dbReference type="InterPro" id="IPR005111">
    <property type="entry name" value="MoeA_C_domain_IV"/>
</dbReference>
<gene>
    <name evidence="12" type="ORF">C8C78_14015</name>
    <name evidence="13" type="ORF">SAMN04488598_10468</name>
    <name evidence="15" type="ORF">SAMN04515652_10565</name>
    <name evidence="14" type="ORF">SAMN04515654_11436</name>
</gene>
<dbReference type="Gene3D" id="2.170.190.11">
    <property type="entry name" value="Molybdopterin biosynthesis moea protein, domain 3"/>
    <property type="match status" value="1"/>
</dbReference>
<dbReference type="SUPFAM" id="SSF53218">
    <property type="entry name" value="Molybdenum cofactor biosynthesis proteins"/>
    <property type="match status" value="1"/>
</dbReference>
<keyword evidence="10" id="KW-0460">Magnesium</keyword>
<organism evidence="14 17">
    <name type="scientific">Halanaerobium congolense</name>
    <dbReference type="NCBI Taxonomy" id="54121"/>
    <lineage>
        <taxon>Bacteria</taxon>
        <taxon>Bacillati</taxon>
        <taxon>Bacillota</taxon>
        <taxon>Clostridia</taxon>
        <taxon>Halanaerobiales</taxon>
        <taxon>Halanaerobiaceae</taxon>
        <taxon>Halanaerobium</taxon>
    </lineage>
</organism>
<dbReference type="Proteomes" id="UP000198612">
    <property type="component" value="Unassembled WGS sequence"/>
</dbReference>
<protein>
    <recommendedName>
        <fullName evidence="6 10">Molybdopterin molybdenumtransferase</fullName>
        <ecNumber evidence="5 10">2.10.1.1</ecNumber>
    </recommendedName>
</protein>
<evidence type="ECO:0000313" key="12">
    <source>
        <dbReference type="EMBL" id="PXV62028.1"/>
    </source>
</evidence>
<dbReference type="EMBL" id="FNBJ01000004">
    <property type="protein sequence ID" value="SDE96864.1"/>
    <property type="molecule type" value="Genomic_DNA"/>
</dbReference>
<reference evidence="16 18" key="2">
    <citation type="submission" date="2016-10" db="EMBL/GenBank/DDBJ databases">
        <authorList>
            <person name="Varghese N."/>
            <person name="Submissions S."/>
        </authorList>
    </citation>
    <scope>NUCLEOTIDE SEQUENCE [LARGE SCALE GENOMIC DNA]</scope>
    <source>
        <strain evidence="13 18">WG2</strain>
        <strain evidence="15 16">WG5</strain>
    </source>
</reference>
<dbReference type="Gene3D" id="3.90.105.10">
    <property type="entry name" value="Molybdopterin biosynthesis moea protein, domain 2"/>
    <property type="match status" value="1"/>
</dbReference>
<dbReference type="InterPro" id="IPR001453">
    <property type="entry name" value="MoaB/Mog_dom"/>
</dbReference>
<comment type="function">
    <text evidence="1 10">Catalyzes the insertion of molybdate into adenylated molybdopterin with the concomitant release of AMP.</text>
</comment>
<dbReference type="InterPro" id="IPR036425">
    <property type="entry name" value="MoaB/Mog-like_dom_sf"/>
</dbReference>
<comment type="pathway">
    <text evidence="3 10">Cofactor biosynthesis; molybdopterin biosynthesis.</text>
</comment>
<reference evidence="12 19" key="3">
    <citation type="submission" date="2018-04" db="EMBL/GenBank/DDBJ databases">
        <title>Subsurface microbial communities from deep shales in Ohio and West Virginia, USA.</title>
        <authorList>
            <person name="Wrighton K."/>
        </authorList>
    </citation>
    <scope>NUCLEOTIDE SEQUENCE [LARGE SCALE GENOMIC DNA]</scope>
    <source>
        <strain evidence="12 19">MSL28</strain>
    </source>
</reference>
<dbReference type="InterPro" id="IPR005110">
    <property type="entry name" value="MoeA_linker/N"/>
</dbReference>
<keyword evidence="10" id="KW-0479">Metal-binding</keyword>
<dbReference type="GO" id="GO:0046872">
    <property type="term" value="F:metal ion binding"/>
    <property type="evidence" value="ECO:0007669"/>
    <property type="project" value="UniProtKB-UniRule"/>
</dbReference>
<dbReference type="UniPathway" id="UPA00344"/>
<dbReference type="SUPFAM" id="SSF63867">
    <property type="entry name" value="MoeA C-terminal domain-like"/>
    <property type="match status" value="1"/>
</dbReference>
<comment type="function">
    <text evidence="2">May be involved in the biosynthesis of molybdopterin.</text>
</comment>
<evidence type="ECO:0000256" key="2">
    <source>
        <dbReference type="ARBA" id="ARBA00003487"/>
    </source>
</evidence>
<dbReference type="InterPro" id="IPR038987">
    <property type="entry name" value="MoeA-like"/>
</dbReference>
<dbReference type="InterPro" id="IPR036688">
    <property type="entry name" value="MoeA_C_domain_IV_sf"/>
</dbReference>
<dbReference type="AlphaFoldDB" id="A0A1G8NAA7"/>
<evidence type="ECO:0000256" key="9">
    <source>
        <dbReference type="ARBA" id="ARBA00047317"/>
    </source>
</evidence>
<evidence type="ECO:0000256" key="8">
    <source>
        <dbReference type="ARBA" id="ARBA00023150"/>
    </source>
</evidence>
<keyword evidence="10" id="KW-0808">Transferase</keyword>
<dbReference type="GO" id="GO:0006777">
    <property type="term" value="P:Mo-molybdopterin cofactor biosynthetic process"/>
    <property type="evidence" value="ECO:0007669"/>
    <property type="project" value="UniProtKB-UniRule"/>
</dbReference>
<dbReference type="Pfam" id="PF00994">
    <property type="entry name" value="MoCF_biosynth"/>
    <property type="match status" value="1"/>
</dbReference>
<dbReference type="Proteomes" id="UP000199519">
    <property type="component" value="Unassembled WGS sequence"/>
</dbReference>
<dbReference type="PROSITE" id="PS01079">
    <property type="entry name" value="MOCF_BIOSYNTHESIS_2"/>
    <property type="match status" value="1"/>
</dbReference>
<evidence type="ECO:0000259" key="11">
    <source>
        <dbReference type="SMART" id="SM00852"/>
    </source>
</evidence>
<evidence type="ECO:0000256" key="7">
    <source>
        <dbReference type="ARBA" id="ARBA00022505"/>
    </source>
</evidence>
<dbReference type="InterPro" id="IPR036135">
    <property type="entry name" value="MoeA_linker/N_sf"/>
</dbReference>
<accession>A0A1G8NAA7</accession>
<dbReference type="RefSeq" id="WP_089716947.1">
    <property type="nucleotide sequence ID" value="NZ_FNBJ01000004.1"/>
</dbReference>
<dbReference type="GO" id="GO:0005829">
    <property type="term" value="C:cytosol"/>
    <property type="evidence" value="ECO:0007669"/>
    <property type="project" value="TreeGrafter"/>
</dbReference>
<dbReference type="EMBL" id="FNEH01000014">
    <property type="protein sequence ID" value="SDI77055.1"/>
    <property type="molecule type" value="Genomic_DNA"/>
</dbReference>
<dbReference type="Pfam" id="PF03453">
    <property type="entry name" value="MoeA_N"/>
    <property type="match status" value="1"/>
</dbReference>
<evidence type="ECO:0000313" key="15">
    <source>
        <dbReference type="EMBL" id="SES76360.1"/>
    </source>
</evidence>
<proteinExistence type="inferred from homology"/>
<dbReference type="Pfam" id="PF03454">
    <property type="entry name" value="MoeA_C"/>
    <property type="match status" value="1"/>
</dbReference>
<evidence type="ECO:0000313" key="19">
    <source>
        <dbReference type="Proteomes" id="UP000247389"/>
    </source>
</evidence>
<dbReference type="Gene3D" id="2.40.340.10">
    <property type="entry name" value="MoeA, C-terminal, domain IV"/>
    <property type="match status" value="1"/>
</dbReference>
<dbReference type="GO" id="GO:0061599">
    <property type="term" value="F:molybdopterin molybdotransferase activity"/>
    <property type="evidence" value="ECO:0007669"/>
    <property type="project" value="UniProtKB-UniRule"/>
</dbReference>
<keyword evidence="8 10" id="KW-0501">Molybdenum cofactor biosynthesis</keyword>
<dbReference type="Gene3D" id="3.40.980.10">
    <property type="entry name" value="MoaB/Mog-like domain"/>
    <property type="match status" value="1"/>
</dbReference>
<evidence type="ECO:0000256" key="10">
    <source>
        <dbReference type="RuleBase" id="RU365090"/>
    </source>
</evidence>
<evidence type="ECO:0000313" key="14">
    <source>
        <dbReference type="EMBL" id="SDI77055.1"/>
    </source>
</evidence>
<comment type="similarity">
    <text evidence="4 10">Belongs to the MoeA family.</text>
</comment>
<evidence type="ECO:0000313" key="18">
    <source>
        <dbReference type="Proteomes" id="UP000199519"/>
    </source>
</evidence>
<dbReference type="PANTHER" id="PTHR10192">
    <property type="entry name" value="MOLYBDOPTERIN BIOSYNTHESIS PROTEIN"/>
    <property type="match status" value="1"/>
</dbReference>
<feature type="domain" description="MoaB/Mog" evidence="11">
    <location>
        <begin position="188"/>
        <end position="326"/>
    </location>
</feature>
<sequence>MREFLELNPPEKFWQVLKSFLETKIFQTEKIELDQSLNRILADNVFSPVDLPPFSRSTVDGYAVKAADTSGASASMPTYLDIIGSIEMGVETELELKSGQAAAIPTGGMIPKGSDAVLMIEDTEKIEEKLIESFKSLAVGENIVQKAEDIAEGELLFKKGHKIMARDIGALAGLGITEFNVFKKAKVSVISTGDELIPAEAEAKIGQIRDINSYSISAYLNKIGAETKKVGIIEDKFESLKTALKNELDQELVLISGGSSVGIKDMTIELLNSLGEPGVLLHGLSIKPGKPTILAVIEGTIIIGLPGHPASAWTVNNVLTAEIVRVLNGEKAPAALGRENQKYLIEAELTRNLVSDKGREEYIPVKILKKDDKVFAEPLLAKSSLITNLAYGDALIKIPQNKEGIDKGELVKLTLIE</sequence>
<evidence type="ECO:0000313" key="17">
    <source>
        <dbReference type="Proteomes" id="UP000198945"/>
    </source>
</evidence>
<dbReference type="EMBL" id="FOHG01000005">
    <property type="protein sequence ID" value="SES76360.1"/>
    <property type="molecule type" value="Genomic_DNA"/>
</dbReference>
<evidence type="ECO:0000256" key="1">
    <source>
        <dbReference type="ARBA" id="ARBA00002901"/>
    </source>
</evidence>
<dbReference type="SMART" id="SM00852">
    <property type="entry name" value="MoCF_biosynth"/>
    <property type="match status" value="1"/>
</dbReference>
<comment type="catalytic activity">
    <reaction evidence="9">
        <text>adenylyl-molybdopterin + molybdate = Mo-molybdopterin + AMP + H(+)</text>
        <dbReference type="Rhea" id="RHEA:35047"/>
        <dbReference type="ChEBI" id="CHEBI:15378"/>
        <dbReference type="ChEBI" id="CHEBI:36264"/>
        <dbReference type="ChEBI" id="CHEBI:62727"/>
        <dbReference type="ChEBI" id="CHEBI:71302"/>
        <dbReference type="ChEBI" id="CHEBI:456215"/>
        <dbReference type="EC" id="2.10.1.1"/>
    </reaction>
</comment>
<dbReference type="PANTHER" id="PTHR10192:SF5">
    <property type="entry name" value="GEPHYRIN"/>
    <property type="match status" value="1"/>
</dbReference>
<evidence type="ECO:0000313" key="16">
    <source>
        <dbReference type="Proteomes" id="UP000198612"/>
    </source>
</evidence>
<dbReference type="InterPro" id="IPR008284">
    <property type="entry name" value="MoCF_biosynth_CS"/>
</dbReference>
<dbReference type="EC" id="2.10.1.1" evidence="5 10"/>
<evidence type="ECO:0000256" key="5">
    <source>
        <dbReference type="ARBA" id="ARBA00013269"/>
    </source>
</evidence>
<name>A0A1G8NAA7_9FIRM</name>
<dbReference type="SUPFAM" id="SSF63882">
    <property type="entry name" value="MoeA N-terminal region -like"/>
    <property type="match status" value="1"/>
</dbReference>
<evidence type="ECO:0000256" key="6">
    <source>
        <dbReference type="ARBA" id="ARBA00021108"/>
    </source>
</evidence>
<evidence type="ECO:0000256" key="3">
    <source>
        <dbReference type="ARBA" id="ARBA00005046"/>
    </source>
</evidence>
<evidence type="ECO:0000313" key="13">
    <source>
        <dbReference type="EMBL" id="SDE96864.1"/>
    </source>
</evidence>
<reference evidence="14 17" key="1">
    <citation type="submission" date="2016-10" db="EMBL/GenBank/DDBJ databases">
        <authorList>
            <person name="de Groot N.N."/>
        </authorList>
    </citation>
    <scope>NUCLEOTIDE SEQUENCE [LARGE SCALE GENOMIC DNA]</scope>
    <source>
        <strain evidence="14 17">WG7</strain>
    </source>
</reference>
<dbReference type="Proteomes" id="UP000198945">
    <property type="component" value="Unassembled WGS sequence"/>
</dbReference>
<keyword evidence="18" id="KW-1185">Reference proteome</keyword>
<keyword evidence="7 10" id="KW-0500">Molybdenum</keyword>
<dbReference type="CDD" id="cd00887">
    <property type="entry name" value="MoeA"/>
    <property type="match status" value="1"/>
</dbReference>
<dbReference type="Proteomes" id="UP000247389">
    <property type="component" value="Unassembled WGS sequence"/>
</dbReference>